<name>A0A4Y2PLG1_ARAVE</name>
<sequence length="145" mass="17311">MRQRNIMHKVELDSVRDSFLKAAETRGDDWEEKVITRIKDQDLAAKDARYHLFCQRELCRLPSETRAERGYRPARNVDEAMEYVYSYLEGKYEECKFSMEELLNQIQGKFYPEIRTVTTRLFKKYGEDIVIAETCNQKCTVCFRN</sequence>
<evidence type="ECO:0000313" key="1">
    <source>
        <dbReference type="EMBL" id="GBN52134.1"/>
    </source>
</evidence>
<evidence type="ECO:0000313" key="2">
    <source>
        <dbReference type="Proteomes" id="UP000499080"/>
    </source>
</evidence>
<reference evidence="1 2" key="1">
    <citation type="journal article" date="2019" name="Sci. Rep.">
        <title>Orb-weaving spider Araneus ventricosus genome elucidates the spidroin gene catalogue.</title>
        <authorList>
            <person name="Kono N."/>
            <person name="Nakamura H."/>
            <person name="Ohtoshi R."/>
            <person name="Moran D.A.P."/>
            <person name="Shinohara A."/>
            <person name="Yoshida Y."/>
            <person name="Fujiwara M."/>
            <person name="Mori M."/>
            <person name="Tomita M."/>
            <person name="Arakawa K."/>
        </authorList>
    </citation>
    <scope>NUCLEOTIDE SEQUENCE [LARGE SCALE GENOMIC DNA]</scope>
</reference>
<dbReference type="AlphaFoldDB" id="A0A4Y2PLG1"/>
<organism evidence="1 2">
    <name type="scientific">Araneus ventricosus</name>
    <name type="common">Orbweaver spider</name>
    <name type="synonym">Epeira ventricosa</name>
    <dbReference type="NCBI Taxonomy" id="182803"/>
    <lineage>
        <taxon>Eukaryota</taxon>
        <taxon>Metazoa</taxon>
        <taxon>Ecdysozoa</taxon>
        <taxon>Arthropoda</taxon>
        <taxon>Chelicerata</taxon>
        <taxon>Arachnida</taxon>
        <taxon>Araneae</taxon>
        <taxon>Araneomorphae</taxon>
        <taxon>Entelegynae</taxon>
        <taxon>Araneoidea</taxon>
        <taxon>Araneidae</taxon>
        <taxon>Araneus</taxon>
    </lineage>
</organism>
<dbReference type="Proteomes" id="UP000499080">
    <property type="component" value="Unassembled WGS sequence"/>
</dbReference>
<dbReference type="OrthoDB" id="8043281at2759"/>
<dbReference type="EMBL" id="BGPR01011609">
    <property type="protein sequence ID" value="GBN52134.1"/>
    <property type="molecule type" value="Genomic_DNA"/>
</dbReference>
<gene>
    <name evidence="1" type="ORF">AVEN_187416_1</name>
</gene>
<protein>
    <submittedName>
        <fullName evidence="1">Uncharacterized protein</fullName>
    </submittedName>
</protein>
<accession>A0A4Y2PLG1</accession>
<proteinExistence type="predicted"/>
<keyword evidence="2" id="KW-1185">Reference proteome</keyword>
<comment type="caution">
    <text evidence="1">The sequence shown here is derived from an EMBL/GenBank/DDBJ whole genome shotgun (WGS) entry which is preliminary data.</text>
</comment>